<dbReference type="PANTHER" id="PTHR21284">
    <property type="entry name" value="EG:80H7.2 PROTEIN"/>
    <property type="match status" value="1"/>
</dbReference>
<accession>A0AA88ICN0</accession>
<evidence type="ECO:0000256" key="3">
    <source>
        <dbReference type="ARBA" id="ARBA00022989"/>
    </source>
</evidence>
<evidence type="ECO:0000256" key="5">
    <source>
        <dbReference type="SAM" id="Phobius"/>
    </source>
</evidence>
<sequence>MKEKTIDNSPKTPFNLLAGSIGTFISSIFLVMAFSSPYWLVSWHSTYSPFMKMGLWEFCFRHFRFPSFQFDEVFDGCNYIFSFEYKRIWEWLLPAWLMAVQAFMTLGLIFCLSSLISISMYLTRWPLKWTQKYGSTFIGIASMLDAITSGCMFLSVAVFGGQCWRRDWLLYPNYNYLSWSYGFAVISFFGFALSAYLLYQEHIDVKEQKKEEKNLVMQMQTQLGPGSHAYV</sequence>
<dbReference type="GO" id="GO:0016020">
    <property type="term" value="C:membrane"/>
    <property type="evidence" value="ECO:0007669"/>
    <property type="project" value="UniProtKB-SubCell"/>
</dbReference>
<keyword evidence="3 5" id="KW-1133">Transmembrane helix</keyword>
<dbReference type="InterPro" id="IPR004031">
    <property type="entry name" value="PMP22/EMP/MP20/Claudin"/>
</dbReference>
<dbReference type="GO" id="GO:0005918">
    <property type="term" value="C:septate junction"/>
    <property type="evidence" value="ECO:0007669"/>
    <property type="project" value="TreeGrafter"/>
</dbReference>
<dbReference type="AlphaFoldDB" id="A0AA88ICN0"/>
<organism evidence="6 7">
    <name type="scientific">Artemia franciscana</name>
    <name type="common">Brine shrimp</name>
    <name type="synonym">Artemia sanfranciscana</name>
    <dbReference type="NCBI Taxonomy" id="6661"/>
    <lineage>
        <taxon>Eukaryota</taxon>
        <taxon>Metazoa</taxon>
        <taxon>Ecdysozoa</taxon>
        <taxon>Arthropoda</taxon>
        <taxon>Crustacea</taxon>
        <taxon>Branchiopoda</taxon>
        <taxon>Anostraca</taxon>
        <taxon>Artemiidae</taxon>
        <taxon>Artemia</taxon>
    </lineage>
</organism>
<dbReference type="EMBL" id="JAVRJZ010000002">
    <property type="protein sequence ID" value="KAK2725657.1"/>
    <property type="molecule type" value="Genomic_DNA"/>
</dbReference>
<feature type="transmembrane region" description="Helical" evidence="5">
    <location>
        <begin position="95"/>
        <end position="122"/>
    </location>
</feature>
<dbReference type="Proteomes" id="UP001187531">
    <property type="component" value="Unassembled WGS sequence"/>
</dbReference>
<evidence type="ECO:0000313" key="6">
    <source>
        <dbReference type="EMBL" id="KAK2725658.1"/>
    </source>
</evidence>
<evidence type="ECO:0000256" key="1">
    <source>
        <dbReference type="ARBA" id="ARBA00004141"/>
    </source>
</evidence>
<comment type="caution">
    <text evidence="6">The sequence shown here is derived from an EMBL/GenBank/DDBJ whole genome shotgun (WGS) entry which is preliminary data.</text>
</comment>
<keyword evidence="7" id="KW-1185">Reference proteome</keyword>
<dbReference type="GO" id="GO:0019991">
    <property type="term" value="P:septate junction assembly"/>
    <property type="evidence" value="ECO:0007669"/>
    <property type="project" value="TreeGrafter"/>
</dbReference>
<feature type="transmembrane region" description="Helical" evidence="5">
    <location>
        <begin position="179"/>
        <end position="199"/>
    </location>
</feature>
<dbReference type="Gene3D" id="1.20.140.150">
    <property type="match status" value="1"/>
</dbReference>
<dbReference type="Pfam" id="PF13903">
    <property type="entry name" value="Claudin_2"/>
    <property type="match status" value="1"/>
</dbReference>
<evidence type="ECO:0000313" key="7">
    <source>
        <dbReference type="Proteomes" id="UP001187531"/>
    </source>
</evidence>
<evidence type="ECO:0000256" key="4">
    <source>
        <dbReference type="ARBA" id="ARBA00023136"/>
    </source>
</evidence>
<protein>
    <submittedName>
        <fullName evidence="6">Uncharacterized protein</fullName>
    </submittedName>
</protein>
<keyword evidence="4 5" id="KW-0472">Membrane</keyword>
<dbReference type="GO" id="GO:0035151">
    <property type="term" value="P:regulation of tube size, open tracheal system"/>
    <property type="evidence" value="ECO:0007669"/>
    <property type="project" value="TreeGrafter"/>
</dbReference>
<dbReference type="EMBL" id="JAVRJZ010000002">
    <property type="protein sequence ID" value="KAK2725658.1"/>
    <property type="molecule type" value="Genomic_DNA"/>
</dbReference>
<keyword evidence="2 5" id="KW-0812">Transmembrane</keyword>
<name>A0AA88ICN0_ARTSF</name>
<proteinExistence type="predicted"/>
<gene>
    <name evidence="6" type="ORF">QYM36_000231</name>
</gene>
<comment type="subcellular location">
    <subcellularLocation>
        <location evidence="1">Membrane</location>
        <topology evidence="1">Multi-pass membrane protein</topology>
    </subcellularLocation>
</comment>
<reference evidence="6" key="1">
    <citation type="submission" date="2023-07" db="EMBL/GenBank/DDBJ databases">
        <title>Chromosome-level genome assembly of Artemia franciscana.</title>
        <authorList>
            <person name="Jo E."/>
        </authorList>
    </citation>
    <scope>NUCLEOTIDE SEQUENCE</scope>
    <source>
        <tissue evidence="6">Whole body</tissue>
    </source>
</reference>
<feature type="transmembrane region" description="Helical" evidence="5">
    <location>
        <begin position="134"/>
        <end position="159"/>
    </location>
</feature>
<evidence type="ECO:0000256" key="2">
    <source>
        <dbReference type="ARBA" id="ARBA00022692"/>
    </source>
</evidence>
<feature type="transmembrane region" description="Helical" evidence="5">
    <location>
        <begin position="21"/>
        <end position="41"/>
    </location>
</feature>
<dbReference type="PANTHER" id="PTHR21284:SF12">
    <property type="entry name" value="EG:80H7.2 PROTEIN"/>
    <property type="match status" value="1"/>
</dbReference>